<dbReference type="Proteomes" id="UP000611640">
    <property type="component" value="Chromosome"/>
</dbReference>
<dbReference type="PROSITE" id="PS00894">
    <property type="entry name" value="HTH_DEOR_1"/>
    <property type="match status" value="1"/>
</dbReference>
<reference evidence="6 7" key="1">
    <citation type="submission" date="2020-08" db="EMBL/GenBank/DDBJ databases">
        <title>Whole genome shotgun sequence of Actinocatenispora thailandica NBRC 105041.</title>
        <authorList>
            <person name="Komaki H."/>
            <person name="Tamura T."/>
        </authorList>
    </citation>
    <scope>NUCLEOTIDE SEQUENCE [LARGE SCALE GENOMIC DNA]</scope>
    <source>
        <strain evidence="6 7">NBRC 105041</strain>
    </source>
</reference>
<accession>A0A7R7DVE6</accession>
<dbReference type="GO" id="GO:0003677">
    <property type="term" value="F:DNA binding"/>
    <property type="evidence" value="ECO:0007669"/>
    <property type="project" value="UniProtKB-KW"/>
</dbReference>
<evidence type="ECO:0000256" key="3">
    <source>
        <dbReference type="ARBA" id="ARBA00023163"/>
    </source>
</evidence>
<keyword evidence="3" id="KW-0804">Transcription</keyword>
<evidence type="ECO:0000313" key="7">
    <source>
        <dbReference type="Proteomes" id="UP000611640"/>
    </source>
</evidence>
<keyword evidence="2" id="KW-0238">DNA-binding</keyword>
<dbReference type="Pfam" id="PF08279">
    <property type="entry name" value="HTH_11"/>
    <property type="match status" value="1"/>
</dbReference>
<dbReference type="KEGG" id="atl:Athai_60240"/>
<dbReference type="PROSITE" id="PS52050">
    <property type="entry name" value="WYL"/>
    <property type="match status" value="1"/>
</dbReference>
<dbReference type="InterPro" id="IPR001034">
    <property type="entry name" value="DeoR_HTH"/>
</dbReference>
<evidence type="ECO:0000256" key="4">
    <source>
        <dbReference type="SAM" id="MobiDB-lite"/>
    </source>
</evidence>
<dbReference type="InterPro" id="IPR013196">
    <property type="entry name" value="HTH_11"/>
</dbReference>
<keyword evidence="1" id="KW-0805">Transcription regulation</keyword>
<dbReference type="InterPro" id="IPR026881">
    <property type="entry name" value="WYL_dom"/>
</dbReference>
<sequence length="437" mass="47339">MPGGLHRERHPAFRGEVHRDPDVALVGRHQYRIRAVRVEELETAAGGVETVVTGPQHRPARLITQCRHIDHAGHAKHPSGLNVSGTRGNLGHMSERAPDCATGRRPPGTGERAPRSELPGRMLRLLSLLQGRREWPGRELAARLGVTERTLRRDISRLRELDYPVAGSTGTAGGYRLEPGPALPPLLLDDDEAVAIALALSTAVPGIDEVGARALAKLTQVLPARLRPQLARLADTVAAVPHRQSTGTDPDVLATLAAACRDTEIVTFDYRGRSGAPGRRRVEPHHLVTLRGNWYLVAYDPERAGWRTFRLDRVDAPRGTRHRFARRTLPAPDAASYLARSFAGARYRYSARVAVALPADAVRSRVYLSVPGQVTELGPDRCTVSMSADSLDLVVQYAATVVSLGAATGLDADPEILDRLRALGADLGTLVPESTVD</sequence>
<feature type="region of interest" description="Disordered" evidence="4">
    <location>
        <begin position="90"/>
        <end position="116"/>
    </location>
</feature>
<dbReference type="AlphaFoldDB" id="A0A7R7DVE6"/>
<evidence type="ECO:0000256" key="1">
    <source>
        <dbReference type="ARBA" id="ARBA00023015"/>
    </source>
</evidence>
<dbReference type="PANTHER" id="PTHR34580:SF3">
    <property type="entry name" value="PROTEIN PAFB"/>
    <property type="match status" value="1"/>
</dbReference>
<dbReference type="InterPro" id="IPR036390">
    <property type="entry name" value="WH_DNA-bd_sf"/>
</dbReference>
<dbReference type="InterPro" id="IPR036388">
    <property type="entry name" value="WH-like_DNA-bd_sf"/>
</dbReference>
<dbReference type="InterPro" id="IPR051534">
    <property type="entry name" value="CBASS_pafABC_assoc_protein"/>
</dbReference>
<protein>
    <recommendedName>
        <fullName evidence="5">HTH deoR-type domain-containing protein</fullName>
    </recommendedName>
</protein>
<dbReference type="SUPFAM" id="SSF46785">
    <property type="entry name" value="Winged helix' DNA-binding domain"/>
    <property type="match status" value="1"/>
</dbReference>
<dbReference type="GO" id="GO:0003700">
    <property type="term" value="F:DNA-binding transcription factor activity"/>
    <property type="evidence" value="ECO:0007669"/>
    <property type="project" value="InterPro"/>
</dbReference>
<evidence type="ECO:0000259" key="5">
    <source>
        <dbReference type="PROSITE" id="PS51000"/>
    </source>
</evidence>
<proteinExistence type="predicted"/>
<dbReference type="Gene3D" id="1.10.10.10">
    <property type="entry name" value="Winged helix-like DNA-binding domain superfamily/Winged helix DNA-binding domain"/>
    <property type="match status" value="1"/>
</dbReference>
<keyword evidence="7" id="KW-1185">Reference proteome</keyword>
<dbReference type="Pfam" id="PF13280">
    <property type="entry name" value="WYL"/>
    <property type="match status" value="1"/>
</dbReference>
<dbReference type="PROSITE" id="PS51000">
    <property type="entry name" value="HTH_DEOR_2"/>
    <property type="match status" value="1"/>
</dbReference>
<dbReference type="PANTHER" id="PTHR34580">
    <property type="match status" value="1"/>
</dbReference>
<organism evidence="6 7">
    <name type="scientific">Actinocatenispora thailandica</name>
    <dbReference type="NCBI Taxonomy" id="227318"/>
    <lineage>
        <taxon>Bacteria</taxon>
        <taxon>Bacillati</taxon>
        <taxon>Actinomycetota</taxon>
        <taxon>Actinomycetes</taxon>
        <taxon>Micromonosporales</taxon>
        <taxon>Micromonosporaceae</taxon>
        <taxon>Actinocatenispora</taxon>
    </lineage>
</organism>
<evidence type="ECO:0000256" key="2">
    <source>
        <dbReference type="ARBA" id="ARBA00023125"/>
    </source>
</evidence>
<dbReference type="InterPro" id="IPR018356">
    <property type="entry name" value="Tscrpt_reg_HTH_DeoR_CS"/>
</dbReference>
<feature type="domain" description="HTH deoR-type" evidence="5">
    <location>
        <begin position="118"/>
        <end position="177"/>
    </location>
</feature>
<evidence type="ECO:0000313" key="6">
    <source>
        <dbReference type="EMBL" id="BCJ38521.1"/>
    </source>
</evidence>
<gene>
    <name evidence="6" type="ORF">Athai_60240</name>
</gene>
<name>A0A7R7DVE6_9ACTN</name>
<dbReference type="EMBL" id="AP023355">
    <property type="protein sequence ID" value="BCJ38521.1"/>
    <property type="molecule type" value="Genomic_DNA"/>
</dbReference>